<dbReference type="InterPro" id="IPR051085">
    <property type="entry name" value="MB_O-acyltransferase"/>
</dbReference>
<keyword evidence="4 8" id="KW-0812">Transmembrane</keyword>
<evidence type="ECO:0000313" key="10">
    <source>
        <dbReference type="Proteomes" id="UP000460257"/>
    </source>
</evidence>
<feature type="transmembrane region" description="Helical" evidence="8">
    <location>
        <begin position="6"/>
        <end position="23"/>
    </location>
</feature>
<evidence type="ECO:0000256" key="1">
    <source>
        <dbReference type="ARBA" id="ARBA00004651"/>
    </source>
</evidence>
<dbReference type="PIRSF" id="PIRSF500217">
    <property type="entry name" value="AlgI"/>
    <property type="match status" value="1"/>
</dbReference>
<keyword evidence="6 7" id="KW-0472">Membrane</keyword>
<dbReference type="PANTHER" id="PTHR13285:SF18">
    <property type="entry name" value="PROTEIN-CYSTEINE N-PALMITOYLTRANSFERASE RASP"/>
    <property type="match status" value="1"/>
</dbReference>
<dbReference type="Proteomes" id="UP000460257">
    <property type="component" value="Unassembled WGS sequence"/>
</dbReference>
<dbReference type="GO" id="GO:0042121">
    <property type="term" value="P:alginic acid biosynthetic process"/>
    <property type="evidence" value="ECO:0007669"/>
    <property type="project" value="InterPro"/>
</dbReference>
<evidence type="ECO:0000256" key="8">
    <source>
        <dbReference type="SAM" id="Phobius"/>
    </source>
</evidence>
<keyword evidence="7" id="KW-0012">Acyltransferase</keyword>
<name>A0A6N7IY01_9FIRM</name>
<evidence type="ECO:0000256" key="7">
    <source>
        <dbReference type="PIRNR" id="PIRNR016636"/>
    </source>
</evidence>
<comment type="subcellular location">
    <subcellularLocation>
        <location evidence="1">Cell membrane</location>
        <topology evidence="1">Multi-pass membrane protein</topology>
    </subcellularLocation>
</comment>
<dbReference type="EMBL" id="VOGC01000004">
    <property type="protein sequence ID" value="MQN01225.1"/>
    <property type="molecule type" value="Genomic_DNA"/>
</dbReference>
<organism evidence="9 10">
    <name type="scientific">Candidatus Weimeria bifida</name>
    <dbReference type="NCBI Taxonomy" id="2599074"/>
    <lineage>
        <taxon>Bacteria</taxon>
        <taxon>Bacillati</taxon>
        <taxon>Bacillota</taxon>
        <taxon>Clostridia</taxon>
        <taxon>Lachnospirales</taxon>
        <taxon>Lachnospiraceae</taxon>
        <taxon>Candidatus Weimeria</taxon>
    </lineage>
</organism>
<keyword evidence="10" id="KW-1185">Reference proteome</keyword>
<feature type="transmembrane region" description="Helical" evidence="8">
    <location>
        <begin position="402"/>
        <end position="424"/>
    </location>
</feature>
<feature type="transmembrane region" description="Helical" evidence="8">
    <location>
        <begin position="445"/>
        <end position="465"/>
    </location>
</feature>
<evidence type="ECO:0000256" key="2">
    <source>
        <dbReference type="ARBA" id="ARBA00010323"/>
    </source>
</evidence>
<feature type="transmembrane region" description="Helical" evidence="8">
    <location>
        <begin position="32"/>
        <end position="58"/>
    </location>
</feature>
<dbReference type="PANTHER" id="PTHR13285">
    <property type="entry name" value="ACYLTRANSFERASE"/>
    <property type="match status" value="1"/>
</dbReference>
<gene>
    <name evidence="9" type="ORF">FRC54_04665</name>
</gene>
<dbReference type="InterPro" id="IPR004299">
    <property type="entry name" value="MBOAT_fam"/>
</dbReference>
<comment type="similarity">
    <text evidence="2 7">Belongs to the membrane-bound acyltransferase family.</text>
</comment>
<feature type="transmembrane region" description="Helical" evidence="8">
    <location>
        <begin position="329"/>
        <end position="346"/>
    </location>
</feature>
<dbReference type="InterPro" id="IPR024194">
    <property type="entry name" value="Ac/AlaTfrase_AlgI/DltB"/>
</dbReference>
<comment type="caution">
    <text evidence="9">The sequence shown here is derived from an EMBL/GenBank/DDBJ whole genome shotgun (WGS) entry which is preliminary data.</text>
</comment>
<evidence type="ECO:0000256" key="6">
    <source>
        <dbReference type="ARBA" id="ARBA00023136"/>
    </source>
</evidence>
<keyword evidence="7" id="KW-0808">Transferase</keyword>
<dbReference type="PIRSF" id="PIRSF016636">
    <property type="entry name" value="AlgI_DltB"/>
    <property type="match status" value="1"/>
</dbReference>
<evidence type="ECO:0000256" key="4">
    <source>
        <dbReference type="ARBA" id="ARBA00022692"/>
    </source>
</evidence>
<sequence>MTFWGLFFVLVILPVFLIIYLLARGVKAQNAVLLIFSIILYASAGVGYLVLIIALSFFGWYTGRLISYQRKRAGSTKGFLVSGVIVLIAALGFFKYTGFIEKTINDFTGVGLPVLKIALPVGISFYTFKIISYLADVSRGTVEHETNFGRFLLYTMSFHHVVQGPIVRYGDIRPQLVSRNLTKTEFADGLFRFIIGLSKKVILADYCGSQADLLLPKGAALASQPVLTLWIGSIFFTLQMYLDFSAYTDMALGLGHMCGYTYMENFNYPYVAKSITDFWRRWHISLSLFFRDYVYIPMGGSRVGALRHVFNLLVVWFLTGLWHGSSWNFVIWGLYYFVFVGIEHALRHKVSKAGPVRSFFGHIYALFVVNFGWVIFRFSDFGQLKMAVRGLFAGSELYDQQILYTLRGNVFFIAVAVLACTPLFKIIEDKLSKVADRGGAAEFSVTIIKTAFTAVIFIWSLFAMAGNNYTPFLYNQF</sequence>
<proteinExistence type="inferred from homology"/>
<dbReference type="InterPro" id="IPR028362">
    <property type="entry name" value="AlgI"/>
</dbReference>
<evidence type="ECO:0000313" key="9">
    <source>
        <dbReference type="EMBL" id="MQN01225.1"/>
    </source>
</evidence>
<feature type="transmembrane region" description="Helical" evidence="8">
    <location>
        <begin position="78"/>
        <end position="96"/>
    </location>
</feature>
<evidence type="ECO:0000256" key="5">
    <source>
        <dbReference type="ARBA" id="ARBA00022989"/>
    </source>
</evidence>
<dbReference type="AlphaFoldDB" id="A0A6N7IY01"/>
<feature type="transmembrane region" description="Helical" evidence="8">
    <location>
        <begin position="358"/>
        <end position="376"/>
    </location>
</feature>
<dbReference type="Pfam" id="PF03062">
    <property type="entry name" value="MBOAT"/>
    <property type="match status" value="1"/>
</dbReference>
<accession>A0A6N7IY01</accession>
<feature type="transmembrane region" description="Helical" evidence="8">
    <location>
        <begin position="305"/>
        <end position="323"/>
    </location>
</feature>
<reference evidence="9" key="1">
    <citation type="journal article" date="2020" name="Appl. Environ. Microbiol.">
        <title>Medium-Chain Fatty Acid Synthesis by 'Candidatus Weimeria bifida' gen. nov., sp. nov., and 'Candidatus Pseudoramibacter fermentans' sp. nov.</title>
        <authorList>
            <person name="Scarborough M.J."/>
            <person name="Myers K.S."/>
            <person name="Donohue T.J."/>
            <person name="Noguera D.R."/>
        </authorList>
    </citation>
    <scope>NUCLEOTIDE SEQUENCE</scope>
    <source>
        <strain evidence="9">LCO1.1</strain>
    </source>
</reference>
<keyword evidence="5 8" id="KW-1133">Transmembrane helix</keyword>
<keyword evidence="3 7" id="KW-1003">Cell membrane</keyword>
<dbReference type="GO" id="GO:0005886">
    <property type="term" value="C:plasma membrane"/>
    <property type="evidence" value="ECO:0007669"/>
    <property type="project" value="UniProtKB-SubCell"/>
</dbReference>
<dbReference type="GO" id="GO:0016746">
    <property type="term" value="F:acyltransferase activity"/>
    <property type="evidence" value="ECO:0007669"/>
    <property type="project" value="UniProtKB-KW"/>
</dbReference>
<protein>
    <submittedName>
        <fullName evidence="9">MBOAT family protein</fullName>
    </submittedName>
</protein>
<evidence type="ECO:0000256" key="3">
    <source>
        <dbReference type="ARBA" id="ARBA00022475"/>
    </source>
</evidence>